<dbReference type="InterPro" id="IPR024455">
    <property type="entry name" value="Phage_capsid"/>
</dbReference>
<dbReference type="Gene3D" id="3.30.2320.10">
    <property type="entry name" value="hypothetical protein PF0899 domain"/>
    <property type="match status" value="1"/>
</dbReference>
<feature type="domain" description="Phage capsid-like C-terminal" evidence="4">
    <location>
        <begin position="126"/>
        <end position="397"/>
    </location>
</feature>
<keyword evidence="3" id="KW-0175">Coiled coil</keyword>
<dbReference type="Gene3D" id="3.30.2400.10">
    <property type="entry name" value="Major capsid protein gp5"/>
    <property type="match status" value="1"/>
</dbReference>
<organism evidence="5">
    <name type="scientific">Siphoviridae sp. ctOb14</name>
    <dbReference type="NCBI Taxonomy" id="2827862"/>
    <lineage>
        <taxon>Viruses</taxon>
        <taxon>Duplodnaviria</taxon>
        <taxon>Heunggongvirae</taxon>
        <taxon>Uroviricota</taxon>
        <taxon>Caudoviricetes</taxon>
    </lineage>
</organism>
<dbReference type="Pfam" id="PF05065">
    <property type="entry name" value="Phage_capsid"/>
    <property type="match status" value="1"/>
</dbReference>
<sequence>MRGVEFMNKKLRDMLDKINAKKAEAKQLLDEDKIDEAKAAKDELEKMQEAFNIAKDLYDEGQEEAKGEVKSNSKKEAKEIKEPTADQAFVNVLKAGVLRKPANETDVKVLNQMSEAAPDSDGLSDGGLTVPQDIRTQIKELRRSLDALEPLVNVESVSTLSGSRVIDANADQVPFDNVDEAAQFPDVETPKQRNIIYKVVKKGGILKVTKELLQDTAENILAYLRRWIAKKARVTRNFLILDELDKSFGGDKTKAVASLDDLKHIFNVELDPAIALSAGVLTNQDGFNWLDGLKDEDKNYILQPNPVNATQRLLFGRYPVTVVSNKVLKSASDESGAKYPFYFGDFKEAITIFDRENLSIEFSTEAGDLWSHDLTGIKVRERLDIKTIDEEAVIKGEVTAGE</sequence>
<dbReference type="NCBIfam" id="TIGR01554">
    <property type="entry name" value="major_cap_HK97"/>
    <property type="match status" value="1"/>
</dbReference>
<evidence type="ECO:0000259" key="4">
    <source>
        <dbReference type="Pfam" id="PF05065"/>
    </source>
</evidence>
<dbReference type="EMBL" id="BK032625">
    <property type="protein sequence ID" value="DAF51923.1"/>
    <property type="molecule type" value="Genomic_DNA"/>
</dbReference>
<feature type="coiled-coil region" evidence="3">
    <location>
        <begin position="4"/>
        <end position="64"/>
    </location>
</feature>
<reference evidence="5" key="1">
    <citation type="journal article" date="2021" name="Proc. Natl. Acad. Sci. U.S.A.">
        <title>A Catalog of Tens of Thousands of Viruses from Human Metagenomes Reveals Hidden Associations with Chronic Diseases.</title>
        <authorList>
            <person name="Tisza M.J."/>
            <person name="Buck C.B."/>
        </authorList>
    </citation>
    <scope>NUCLEOTIDE SEQUENCE</scope>
    <source>
        <strain evidence="5">CtOb14</strain>
    </source>
</reference>
<name>A0A8S5SM81_9CAUD</name>
<proteinExistence type="predicted"/>
<comment type="subcellular location">
    <subcellularLocation>
        <location evidence="1">Virion</location>
    </subcellularLocation>
</comment>
<accession>A0A8S5SM81</accession>
<evidence type="ECO:0000313" key="5">
    <source>
        <dbReference type="EMBL" id="DAF51923.1"/>
    </source>
</evidence>
<protein>
    <submittedName>
        <fullName evidence="5">Major capsid protein</fullName>
    </submittedName>
</protein>
<keyword evidence="2" id="KW-0946">Virion</keyword>
<evidence type="ECO:0000256" key="1">
    <source>
        <dbReference type="ARBA" id="ARBA00004328"/>
    </source>
</evidence>
<dbReference type="InterPro" id="IPR054612">
    <property type="entry name" value="Phage_capsid-like_C"/>
</dbReference>
<evidence type="ECO:0000256" key="3">
    <source>
        <dbReference type="SAM" id="Coils"/>
    </source>
</evidence>
<dbReference type="SUPFAM" id="SSF56563">
    <property type="entry name" value="Major capsid protein gp5"/>
    <property type="match status" value="1"/>
</dbReference>
<dbReference type="GO" id="GO:0044423">
    <property type="term" value="C:virion component"/>
    <property type="evidence" value="ECO:0007669"/>
    <property type="project" value="UniProtKB-KW"/>
</dbReference>
<evidence type="ECO:0000256" key="2">
    <source>
        <dbReference type="ARBA" id="ARBA00022844"/>
    </source>
</evidence>